<keyword evidence="1" id="KW-0812">Transmembrane</keyword>
<dbReference type="OrthoDB" id="5065275at2759"/>
<dbReference type="AlphaFoldDB" id="A0A8H5Z5M4"/>
<keyword evidence="3" id="KW-1185">Reference proteome</keyword>
<keyword evidence="1" id="KW-1133">Transmembrane helix</keyword>
<reference evidence="2 3" key="1">
    <citation type="submission" date="2020-05" db="EMBL/GenBank/DDBJ databases">
        <title>Identification and distribution of gene clusters putatively required for synthesis of sphingolipid metabolism inhibitors in phylogenetically diverse species of the filamentous fungus Fusarium.</title>
        <authorList>
            <person name="Kim H.-S."/>
            <person name="Busman M."/>
            <person name="Brown D.W."/>
            <person name="Divon H."/>
            <person name="Uhlig S."/>
            <person name="Proctor R.H."/>
        </authorList>
    </citation>
    <scope>NUCLEOTIDE SEQUENCE [LARGE SCALE GENOMIC DNA]</scope>
    <source>
        <strain evidence="2 3">NRRL 66235</strain>
    </source>
</reference>
<sequence>MAFNNSVTADSHGEPSCIITIGEGVLAAWNLALAALLWTMMISAATFLLNMAAALILGFTTGLTDLCGNSLPSLGIYILLDVSEMVFYSTSRKDWSAILTHHKDWIREEIERILKEEEDLEKEGDDQYYLHRDQPEEIADWAVVPQAIVRDRVKRYRMILNIQKRITKIRLRRLLYWRAAGYFETLEERKRGQRIRSRDLWLAVWIYTYCISLWIFDMAFSFIWTAIGFSKSLLVLATEPWGVEFKLIITH</sequence>
<feature type="transmembrane region" description="Helical" evidence="1">
    <location>
        <begin position="35"/>
        <end position="59"/>
    </location>
</feature>
<gene>
    <name evidence="2" type="ORF">FMUND_657</name>
</gene>
<organism evidence="2 3">
    <name type="scientific">Fusarium mundagurra</name>
    <dbReference type="NCBI Taxonomy" id="1567541"/>
    <lineage>
        <taxon>Eukaryota</taxon>
        <taxon>Fungi</taxon>
        <taxon>Dikarya</taxon>
        <taxon>Ascomycota</taxon>
        <taxon>Pezizomycotina</taxon>
        <taxon>Sordariomycetes</taxon>
        <taxon>Hypocreomycetidae</taxon>
        <taxon>Hypocreales</taxon>
        <taxon>Nectriaceae</taxon>
        <taxon>Fusarium</taxon>
        <taxon>Fusarium fujikuroi species complex</taxon>
    </lineage>
</organism>
<feature type="transmembrane region" description="Helical" evidence="1">
    <location>
        <begin position="200"/>
        <end position="227"/>
    </location>
</feature>
<dbReference type="Proteomes" id="UP000544331">
    <property type="component" value="Unassembled WGS sequence"/>
</dbReference>
<comment type="caution">
    <text evidence="2">The sequence shown here is derived from an EMBL/GenBank/DDBJ whole genome shotgun (WGS) entry which is preliminary data.</text>
</comment>
<protein>
    <submittedName>
        <fullName evidence="2">Uncharacterized protein</fullName>
    </submittedName>
</protein>
<accession>A0A8H5Z5M4</accession>
<keyword evidence="1" id="KW-0472">Membrane</keyword>
<evidence type="ECO:0000313" key="2">
    <source>
        <dbReference type="EMBL" id="KAF5724614.1"/>
    </source>
</evidence>
<dbReference type="EMBL" id="JAAOAN010000030">
    <property type="protein sequence ID" value="KAF5724614.1"/>
    <property type="molecule type" value="Genomic_DNA"/>
</dbReference>
<proteinExistence type="predicted"/>
<evidence type="ECO:0000313" key="3">
    <source>
        <dbReference type="Proteomes" id="UP000544331"/>
    </source>
</evidence>
<name>A0A8H5Z5M4_9HYPO</name>
<evidence type="ECO:0000256" key="1">
    <source>
        <dbReference type="SAM" id="Phobius"/>
    </source>
</evidence>